<evidence type="ECO:0000313" key="2">
    <source>
        <dbReference type="EMBL" id="SHI60237.1"/>
    </source>
</evidence>
<name>A0A1M6CGV0_9ACTN</name>
<protein>
    <submittedName>
        <fullName evidence="2">Uncharacterized protein</fullName>
    </submittedName>
</protein>
<dbReference type="RefSeq" id="WP_073374749.1">
    <property type="nucleotide sequence ID" value="NZ_FQZK01000001.1"/>
</dbReference>
<reference evidence="2 3" key="1">
    <citation type="submission" date="2016-11" db="EMBL/GenBank/DDBJ databases">
        <authorList>
            <person name="Jaros S."/>
            <person name="Januszkiewicz K."/>
            <person name="Wedrychowicz H."/>
        </authorList>
    </citation>
    <scope>NUCLEOTIDE SEQUENCE [LARGE SCALE GENOMIC DNA]</scope>
    <source>
        <strain evidence="2 3">CGMCC 4.5723</strain>
    </source>
</reference>
<dbReference type="EMBL" id="FQZK01000001">
    <property type="protein sequence ID" value="SHI60237.1"/>
    <property type="molecule type" value="Genomic_DNA"/>
</dbReference>
<gene>
    <name evidence="2" type="ORF">SAMN05421803_101702</name>
</gene>
<keyword evidence="3" id="KW-1185">Reference proteome</keyword>
<accession>A0A1M6CGV0</accession>
<sequence>MLHVTKILVVVGVAIALCGLALAMSPDERPGMECEAVYSPARPDSDGYLMCVERAAGHLVWPGPLMLAGGALAMGAVLVDPAFAARARPRRRTGTS</sequence>
<evidence type="ECO:0000256" key="1">
    <source>
        <dbReference type="SAM" id="Phobius"/>
    </source>
</evidence>
<feature type="transmembrane region" description="Helical" evidence="1">
    <location>
        <begin position="65"/>
        <end position="83"/>
    </location>
</feature>
<keyword evidence="1" id="KW-0812">Transmembrane</keyword>
<keyword evidence="1" id="KW-0472">Membrane</keyword>
<dbReference type="Proteomes" id="UP000184452">
    <property type="component" value="Unassembled WGS sequence"/>
</dbReference>
<evidence type="ECO:0000313" key="3">
    <source>
        <dbReference type="Proteomes" id="UP000184452"/>
    </source>
</evidence>
<dbReference type="AlphaFoldDB" id="A0A1M6CGV0"/>
<proteinExistence type="predicted"/>
<organism evidence="2 3">
    <name type="scientific">Nocardiopsis flavescens</name>
    <dbReference type="NCBI Taxonomy" id="758803"/>
    <lineage>
        <taxon>Bacteria</taxon>
        <taxon>Bacillati</taxon>
        <taxon>Actinomycetota</taxon>
        <taxon>Actinomycetes</taxon>
        <taxon>Streptosporangiales</taxon>
        <taxon>Nocardiopsidaceae</taxon>
        <taxon>Nocardiopsis</taxon>
    </lineage>
</organism>
<keyword evidence="1" id="KW-1133">Transmembrane helix</keyword>